<dbReference type="Gene3D" id="3.40.50.300">
    <property type="entry name" value="P-loop containing nucleotide triphosphate hydrolases"/>
    <property type="match status" value="1"/>
</dbReference>
<dbReference type="STRING" id="1802689.A3F25_02925"/>
<dbReference type="EC" id="2.7.4.3" evidence="6"/>
<keyword evidence="2" id="KW-0545">Nucleotide biosynthesis</keyword>
<gene>
    <name evidence="7" type="ORF">A3F25_02925</name>
</gene>
<dbReference type="Pfam" id="PF00406">
    <property type="entry name" value="ADK"/>
    <property type="match status" value="1"/>
</dbReference>
<evidence type="ECO:0000256" key="1">
    <source>
        <dbReference type="ARBA" id="ARBA00022679"/>
    </source>
</evidence>
<sequence length="221" mass="24888">MSKVIILIAPPGAGKGTQADMIEEKFGYHHLETSKIIEKNFLNADPDDVVINEEKKRWLAGELMKPSTFVPWLIEDIKNIVTNGQGLILSGSPRTIAETPAVLTALEESYGRENIAVLNIELSEEESVKRNGGRRICQANRHPIPNFPEFANLTTCPQDGSPLITRALDKPEIIRERYQVYWRDTAPVLDYLREHGYQINVINGEQSIEKVFSDIVQHLNG</sequence>
<dbReference type="SUPFAM" id="SSF52540">
    <property type="entry name" value="P-loop containing nucleoside triphosphate hydrolases"/>
    <property type="match status" value="1"/>
</dbReference>
<dbReference type="PRINTS" id="PR00094">
    <property type="entry name" value="ADENYLTKNASE"/>
</dbReference>
<comment type="similarity">
    <text evidence="5">Belongs to the adenylate kinase family.</text>
</comment>
<evidence type="ECO:0000313" key="8">
    <source>
        <dbReference type="Proteomes" id="UP000177478"/>
    </source>
</evidence>
<dbReference type="EMBL" id="MGKD01000024">
    <property type="protein sequence ID" value="OGN19043.1"/>
    <property type="molecule type" value="Genomic_DNA"/>
</dbReference>
<keyword evidence="6" id="KW-0067">ATP-binding</keyword>
<keyword evidence="3 6" id="KW-0547">Nucleotide-binding</keyword>
<comment type="catalytic activity">
    <reaction evidence="6">
        <text>AMP + ATP = 2 ADP</text>
        <dbReference type="Rhea" id="RHEA:12973"/>
        <dbReference type="ChEBI" id="CHEBI:30616"/>
        <dbReference type="ChEBI" id="CHEBI:456215"/>
        <dbReference type="ChEBI" id="CHEBI:456216"/>
        <dbReference type="EC" id="2.7.4.3"/>
    </reaction>
</comment>
<evidence type="ECO:0000256" key="6">
    <source>
        <dbReference type="RuleBase" id="RU003331"/>
    </source>
</evidence>
<dbReference type="GO" id="GO:0004017">
    <property type="term" value="F:AMP kinase activity"/>
    <property type="evidence" value="ECO:0007669"/>
    <property type="project" value="UniProtKB-EC"/>
</dbReference>
<organism evidence="7 8">
    <name type="scientific">Candidatus Yanofskybacteria bacterium RIFCSPHIGHO2_12_FULL_45_19b</name>
    <dbReference type="NCBI Taxonomy" id="1802689"/>
    <lineage>
        <taxon>Bacteria</taxon>
        <taxon>Candidatus Yanofskyibacteriota</taxon>
    </lineage>
</organism>
<evidence type="ECO:0000313" key="7">
    <source>
        <dbReference type="EMBL" id="OGN19043.1"/>
    </source>
</evidence>
<keyword evidence="4 5" id="KW-0418">Kinase</keyword>
<dbReference type="InterPro" id="IPR027417">
    <property type="entry name" value="P-loop_NTPase"/>
</dbReference>
<comment type="subunit">
    <text evidence="6">Monomer.</text>
</comment>
<comment type="caution">
    <text evidence="7">The sequence shown here is derived from an EMBL/GenBank/DDBJ whole genome shotgun (WGS) entry which is preliminary data.</text>
</comment>
<protein>
    <recommendedName>
        <fullName evidence="6">Adenylate kinase</fullName>
        <ecNumber evidence="6">2.7.4.3</ecNumber>
    </recommendedName>
</protein>
<evidence type="ECO:0000256" key="3">
    <source>
        <dbReference type="ARBA" id="ARBA00022741"/>
    </source>
</evidence>
<comment type="subcellular location">
    <subcellularLocation>
        <location evidence="6">Cytoplasm</location>
    </subcellularLocation>
</comment>
<evidence type="ECO:0000256" key="4">
    <source>
        <dbReference type="ARBA" id="ARBA00022777"/>
    </source>
</evidence>
<evidence type="ECO:0000256" key="5">
    <source>
        <dbReference type="RuleBase" id="RU003330"/>
    </source>
</evidence>
<name>A0A1F8G145_9BACT</name>
<dbReference type="AlphaFoldDB" id="A0A1F8G145"/>
<proteinExistence type="inferred from homology"/>
<dbReference type="InterPro" id="IPR000850">
    <property type="entry name" value="Adenylat/UMP-CMP_kin"/>
</dbReference>
<keyword evidence="1 5" id="KW-0808">Transferase</keyword>
<dbReference type="Proteomes" id="UP000177478">
    <property type="component" value="Unassembled WGS sequence"/>
</dbReference>
<dbReference type="PANTHER" id="PTHR23359">
    <property type="entry name" value="NUCLEOTIDE KINASE"/>
    <property type="match status" value="1"/>
</dbReference>
<dbReference type="GO" id="GO:0005524">
    <property type="term" value="F:ATP binding"/>
    <property type="evidence" value="ECO:0007669"/>
    <property type="project" value="UniProtKB-KW"/>
</dbReference>
<evidence type="ECO:0000256" key="2">
    <source>
        <dbReference type="ARBA" id="ARBA00022727"/>
    </source>
</evidence>
<dbReference type="CDD" id="cd01428">
    <property type="entry name" value="ADK"/>
    <property type="match status" value="1"/>
</dbReference>
<accession>A0A1F8G145</accession>
<dbReference type="GO" id="GO:0005737">
    <property type="term" value="C:cytoplasm"/>
    <property type="evidence" value="ECO:0007669"/>
    <property type="project" value="UniProtKB-SubCell"/>
</dbReference>
<reference evidence="7 8" key="1">
    <citation type="journal article" date="2016" name="Nat. Commun.">
        <title>Thousands of microbial genomes shed light on interconnected biogeochemical processes in an aquifer system.</title>
        <authorList>
            <person name="Anantharaman K."/>
            <person name="Brown C.T."/>
            <person name="Hug L.A."/>
            <person name="Sharon I."/>
            <person name="Castelle C.J."/>
            <person name="Probst A.J."/>
            <person name="Thomas B.C."/>
            <person name="Singh A."/>
            <person name="Wilkins M.J."/>
            <person name="Karaoz U."/>
            <person name="Brodie E.L."/>
            <person name="Williams K.H."/>
            <person name="Hubbard S.S."/>
            <person name="Banfield J.F."/>
        </authorList>
    </citation>
    <scope>NUCLEOTIDE SEQUENCE [LARGE SCALE GENOMIC DNA]</scope>
</reference>